<reference evidence="1 2" key="1">
    <citation type="journal article" date="2016" name="Nat. Commun.">
        <title>Ectomycorrhizal ecology is imprinted in the genome of the dominant symbiotic fungus Cenococcum geophilum.</title>
        <authorList>
            <consortium name="DOE Joint Genome Institute"/>
            <person name="Peter M."/>
            <person name="Kohler A."/>
            <person name="Ohm R.A."/>
            <person name="Kuo A."/>
            <person name="Krutzmann J."/>
            <person name="Morin E."/>
            <person name="Arend M."/>
            <person name="Barry K.W."/>
            <person name="Binder M."/>
            <person name="Choi C."/>
            <person name="Clum A."/>
            <person name="Copeland A."/>
            <person name="Grisel N."/>
            <person name="Haridas S."/>
            <person name="Kipfer T."/>
            <person name="LaButti K."/>
            <person name="Lindquist E."/>
            <person name="Lipzen A."/>
            <person name="Maire R."/>
            <person name="Meier B."/>
            <person name="Mihaltcheva S."/>
            <person name="Molinier V."/>
            <person name="Murat C."/>
            <person name="Poggeler S."/>
            <person name="Quandt C.A."/>
            <person name="Sperisen C."/>
            <person name="Tritt A."/>
            <person name="Tisserant E."/>
            <person name="Crous P.W."/>
            <person name="Henrissat B."/>
            <person name="Nehls U."/>
            <person name="Egli S."/>
            <person name="Spatafora J.W."/>
            <person name="Grigoriev I.V."/>
            <person name="Martin F.M."/>
        </authorList>
    </citation>
    <scope>NUCLEOTIDE SEQUENCE [LARGE SCALE GENOMIC DNA]</scope>
    <source>
        <strain evidence="1 2">CBS 459.81</strain>
    </source>
</reference>
<accession>A0A8E2JAB8</accession>
<dbReference type="EMBL" id="KV745343">
    <property type="protein sequence ID" value="OCK75254.1"/>
    <property type="molecule type" value="Genomic_DNA"/>
</dbReference>
<dbReference type="Gene3D" id="3.50.50.60">
    <property type="entry name" value="FAD/NAD(P)-binding domain"/>
    <property type="match status" value="1"/>
</dbReference>
<organism evidence="1 2">
    <name type="scientific">Lepidopterella palustris CBS 459.81</name>
    <dbReference type="NCBI Taxonomy" id="1314670"/>
    <lineage>
        <taxon>Eukaryota</taxon>
        <taxon>Fungi</taxon>
        <taxon>Dikarya</taxon>
        <taxon>Ascomycota</taxon>
        <taxon>Pezizomycotina</taxon>
        <taxon>Dothideomycetes</taxon>
        <taxon>Pleosporomycetidae</taxon>
        <taxon>Mytilinidiales</taxon>
        <taxon>Argynnaceae</taxon>
        <taxon>Lepidopterella</taxon>
    </lineage>
</organism>
<evidence type="ECO:0000313" key="1">
    <source>
        <dbReference type="EMBL" id="OCK75254.1"/>
    </source>
</evidence>
<evidence type="ECO:0008006" key="3">
    <source>
        <dbReference type="Google" id="ProtNLM"/>
    </source>
</evidence>
<dbReference type="OrthoDB" id="10260355at2759"/>
<protein>
    <recommendedName>
        <fullName evidence="3">FAD/NAD(P)-binding domain-containing protein</fullName>
    </recommendedName>
</protein>
<sequence>MSSKSTIFTNWPMKPAHEGTAHAIEIAKAKGAKVDERRIKKLVHLDNDQSIDIVFDDGSQTRIGFLAHKLYAELVALNVAKDLGVEIIPDGKGSFISKRNEPLCEKKVKGVFTAGDAVGTMKHFTVAMS</sequence>
<dbReference type="InterPro" id="IPR036188">
    <property type="entry name" value="FAD/NAD-bd_sf"/>
</dbReference>
<evidence type="ECO:0000313" key="2">
    <source>
        <dbReference type="Proteomes" id="UP000250266"/>
    </source>
</evidence>
<gene>
    <name evidence="1" type="ORF">K432DRAFT_409185</name>
</gene>
<keyword evidence="2" id="KW-1185">Reference proteome</keyword>
<dbReference type="Proteomes" id="UP000250266">
    <property type="component" value="Unassembled WGS sequence"/>
</dbReference>
<dbReference type="AlphaFoldDB" id="A0A8E2JAB8"/>
<proteinExistence type="predicted"/>
<name>A0A8E2JAB8_9PEZI</name>